<protein>
    <submittedName>
        <fullName evidence="7">Oligosaccharide flippase family protein</fullName>
    </submittedName>
</protein>
<evidence type="ECO:0000256" key="6">
    <source>
        <dbReference type="SAM" id="Phobius"/>
    </source>
</evidence>
<feature type="transmembrane region" description="Helical" evidence="6">
    <location>
        <begin position="183"/>
        <end position="203"/>
    </location>
</feature>
<evidence type="ECO:0000256" key="5">
    <source>
        <dbReference type="ARBA" id="ARBA00023136"/>
    </source>
</evidence>
<evidence type="ECO:0000256" key="3">
    <source>
        <dbReference type="ARBA" id="ARBA00022692"/>
    </source>
</evidence>
<keyword evidence="3 6" id="KW-0812">Transmembrane</keyword>
<proteinExistence type="predicted"/>
<feature type="transmembrane region" description="Helical" evidence="6">
    <location>
        <begin position="266"/>
        <end position="284"/>
    </location>
</feature>
<feature type="transmembrane region" description="Helical" evidence="6">
    <location>
        <begin position="87"/>
        <end position="106"/>
    </location>
</feature>
<reference evidence="7 8" key="1">
    <citation type="journal article" date="2015" name="Int. J. Syst. Evol. Microbiol.">
        <title>Carboxylicivirga linearis sp. nov., isolated from a sea cucumber culture pond.</title>
        <authorList>
            <person name="Wang F.Q."/>
            <person name="Zhou Y.X."/>
            <person name="Lin X.Z."/>
            <person name="Chen G.J."/>
            <person name="Du Z.J."/>
        </authorList>
    </citation>
    <scope>NUCLEOTIDE SEQUENCE [LARGE SCALE GENOMIC DNA]</scope>
    <source>
        <strain evidence="7 8">FB218</strain>
    </source>
</reference>
<feature type="transmembrane region" description="Helical" evidence="6">
    <location>
        <begin position="421"/>
        <end position="442"/>
    </location>
</feature>
<keyword evidence="8" id="KW-1185">Reference proteome</keyword>
<accession>A0ABS5K0W9</accession>
<feature type="transmembrane region" description="Helical" evidence="6">
    <location>
        <begin position="126"/>
        <end position="147"/>
    </location>
</feature>
<feature type="transmembrane region" description="Helical" evidence="6">
    <location>
        <begin position="305"/>
        <end position="324"/>
    </location>
</feature>
<evidence type="ECO:0000256" key="2">
    <source>
        <dbReference type="ARBA" id="ARBA00022475"/>
    </source>
</evidence>
<evidence type="ECO:0000313" key="8">
    <source>
        <dbReference type="Proteomes" id="UP000708576"/>
    </source>
</evidence>
<feature type="transmembrane region" description="Helical" evidence="6">
    <location>
        <begin position="224"/>
        <end position="246"/>
    </location>
</feature>
<dbReference type="RefSeq" id="WP_212219290.1">
    <property type="nucleotide sequence ID" value="NZ_JAGUCO010000029.1"/>
</dbReference>
<name>A0ABS5K0W9_9BACT</name>
<feature type="transmembrane region" description="Helical" evidence="6">
    <location>
        <begin position="363"/>
        <end position="383"/>
    </location>
</feature>
<feature type="transmembrane region" description="Helical" evidence="6">
    <location>
        <begin position="448"/>
        <end position="468"/>
    </location>
</feature>
<dbReference type="PANTHER" id="PTHR30250:SF11">
    <property type="entry name" value="O-ANTIGEN TRANSPORTER-RELATED"/>
    <property type="match status" value="1"/>
</dbReference>
<keyword evidence="5 6" id="KW-0472">Membrane</keyword>
<sequence>MKNILIKWFGGKDLSELLKHSFNYLSGDFLSKGLVFITLPLFTRIMTPNDYGVLSVYNSFVSLVAIFFGFGTRGAIVRYYHEKNRDFSSFLGTTLIFLLFIFTSLFSLSFLFEKDLETYLNIPTSIVYMGLLGGAFISIFDIYKAFLQASKRSKKYAKINVVNTVGFISLAIIFILILPLQNYLSYAIAKVLMGSLVLVYCLIQFNKIAVWQADRRHLAYVVKFSIPIVFHLLSQNVLTSFDQLIINSLVGPESTGLYSVGYKVGMIQNIFVGAFMGAWSPLFYQKMNEKSFSDIHSLIKKYAKIISLSAIFLIFFSKELLLIFSTKVYYEAYKVIPYVVMGYFLFFIYSVYSGYLLYHKKNIFLAIFTILVGIFNIVMNYLLIPKWGYIAAAWTTVLSYLLLVLIHYSNVIYGVRLKGVIPLRVFGVSSLYVVIAVSLVSFQLVEVFGYRFVCFLIMVLGLFGKSILTKKNI</sequence>
<feature type="transmembrane region" description="Helical" evidence="6">
    <location>
        <begin position="21"/>
        <end position="42"/>
    </location>
</feature>
<feature type="transmembrane region" description="Helical" evidence="6">
    <location>
        <begin position="389"/>
        <end position="409"/>
    </location>
</feature>
<keyword evidence="2" id="KW-1003">Cell membrane</keyword>
<dbReference type="InterPro" id="IPR050833">
    <property type="entry name" value="Poly_Biosynth_Transport"/>
</dbReference>
<dbReference type="PANTHER" id="PTHR30250">
    <property type="entry name" value="PST FAMILY PREDICTED COLANIC ACID TRANSPORTER"/>
    <property type="match status" value="1"/>
</dbReference>
<comment type="subcellular location">
    <subcellularLocation>
        <location evidence="1">Cell membrane</location>
        <topology evidence="1">Multi-pass membrane protein</topology>
    </subcellularLocation>
</comment>
<dbReference type="Proteomes" id="UP000708576">
    <property type="component" value="Unassembled WGS sequence"/>
</dbReference>
<feature type="transmembrane region" description="Helical" evidence="6">
    <location>
        <begin position="54"/>
        <end position="75"/>
    </location>
</feature>
<gene>
    <name evidence="7" type="ORF">KEM10_20990</name>
</gene>
<dbReference type="InterPro" id="IPR002797">
    <property type="entry name" value="Polysacc_synth"/>
</dbReference>
<keyword evidence="4 6" id="KW-1133">Transmembrane helix</keyword>
<dbReference type="Pfam" id="PF01943">
    <property type="entry name" value="Polysacc_synt"/>
    <property type="match status" value="1"/>
</dbReference>
<evidence type="ECO:0000256" key="1">
    <source>
        <dbReference type="ARBA" id="ARBA00004651"/>
    </source>
</evidence>
<comment type="caution">
    <text evidence="7">The sequence shown here is derived from an EMBL/GenBank/DDBJ whole genome shotgun (WGS) entry which is preliminary data.</text>
</comment>
<evidence type="ECO:0000313" key="7">
    <source>
        <dbReference type="EMBL" id="MBS2100777.1"/>
    </source>
</evidence>
<organism evidence="7 8">
    <name type="scientific">Carboxylicivirga linearis</name>
    <dbReference type="NCBI Taxonomy" id="1628157"/>
    <lineage>
        <taxon>Bacteria</taxon>
        <taxon>Pseudomonadati</taxon>
        <taxon>Bacteroidota</taxon>
        <taxon>Bacteroidia</taxon>
        <taxon>Marinilabiliales</taxon>
        <taxon>Marinilabiliaceae</taxon>
        <taxon>Carboxylicivirga</taxon>
    </lineage>
</organism>
<evidence type="ECO:0000256" key="4">
    <source>
        <dbReference type="ARBA" id="ARBA00022989"/>
    </source>
</evidence>
<feature type="transmembrane region" description="Helical" evidence="6">
    <location>
        <begin position="336"/>
        <end position="358"/>
    </location>
</feature>
<feature type="transmembrane region" description="Helical" evidence="6">
    <location>
        <begin position="159"/>
        <end position="177"/>
    </location>
</feature>
<dbReference type="EMBL" id="JAGUCO010000029">
    <property type="protein sequence ID" value="MBS2100777.1"/>
    <property type="molecule type" value="Genomic_DNA"/>
</dbReference>